<dbReference type="EMBL" id="ML210217">
    <property type="protein sequence ID" value="TFK23525.1"/>
    <property type="molecule type" value="Genomic_DNA"/>
</dbReference>
<name>A0A5C3KTL1_COPMA</name>
<evidence type="ECO:0000256" key="2">
    <source>
        <dbReference type="ARBA" id="ARBA00005179"/>
    </source>
</evidence>
<proteinExistence type="inferred from homology"/>
<keyword evidence="13" id="KW-1185">Reference proteome</keyword>
<comment type="cofactor">
    <cofactor evidence="1 9">
        <name>heme</name>
        <dbReference type="ChEBI" id="CHEBI:30413"/>
    </cofactor>
</comment>
<keyword evidence="11" id="KW-1133">Transmembrane helix</keyword>
<dbReference type="PROSITE" id="PS00086">
    <property type="entry name" value="CYTOCHROME_P450"/>
    <property type="match status" value="1"/>
</dbReference>
<reference evidence="12 13" key="1">
    <citation type="journal article" date="2019" name="Nat. Ecol. Evol.">
        <title>Megaphylogeny resolves global patterns of mushroom evolution.</title>
        <authorList>
            <person name="Varga T."/>
            <person name="Krizsan K."/>
            <person name="Foldi C."/>
            <person name="Dima B."/>
            <person name="Sanchez-Garcia M."/>
            <person name="Sanchez-Ramirez S."/>
            <person name="Szollosi G.J."/>
            <person name="Szarkandi J.G."/>
            <person name="Papp V."/>
            <person name="Albert L."/>
            <person name="Andreopoulos W."/>
            <person name="Angelini C."/>
            <person name="Antonin V."/>
            <person name="Barry K.W."/>
            <person name="Bougher N.L."/>
            <person name="Buchanan P."/>
            <person name="Buyck B."/>
            <person name="Bense V."/>
            <person name="Catcheside P."/>
            <person name="Chovatia M."/>
            <person name="Cooper J."/>
            <person name="Damon W."/>
            <person name="Desjardin D."/>
            <person name="Finy P."/>
            <person name="Geml J."/>
            <person name="Haridas S."/>
            <person name="Hughes K."/>
            <person name="Justo A."/>
            <person name="Karasinski D."/>
            <person name="Kautmanova I."/>
            <person name="Kiss B."/>
            <person name="Kocsube S."/>
            <person name="Kotiranta H."/>
            <person name="LaButti K.M."/>
            <person name="Lechner B.E."/>
            <person name="Liimatainen K."/>
            <person name="Lipzen A."/>
            <person name="Lukacs Z."/>
            <person name="Mihaltcheva S."/>
            <person name="Morgado L.N."/>
            <person name="Niskanen T."/>
            <person name="Noordeloos M.E."/>
            <person name="Ohm R.A."/>
            <person name="Ortiz-Santana B."/>
            <person name="Ovrebo C."/>
            <person name="Racz N."/>
            <person name="Riley R."/>
            <person name="Savchenko A."/>
            <person name="Shiryaev A."/>
            <person name="Soop K."/>
            <person name="Spirin V."/>
            <person name="Szebenyi C."/>
            <person name="Tomsovsky M."/>
            <person name="Tulloss R.E."/>
            <person name="Uehling J."/>
            <person name="Grigoriev I.V."/>
            <person name="Vagvolgyi C."/>
            <person name="Papp T."/>
            <person name="Martin F.M."/>
            <person name="Miettinen O."/>
            <person name="Hibbett D.S."/>
            <person name="Nagy L.G."/>
        </authorList>
    </citation>
    <scope>NUCLEOTIDE SEQUENCE [LARGE SCALE GENOMIC DNA]</scope>
    <source>
        <strain evidence="12 13">CBS 121175</strain>
    </source>
</reference>
<keyword evidence="8 10" id="KW-0503">Monooxygenase</keyword>
<evidence type="ECO:0000256" key="6">
    <source>
        <dbReference type="ARBA" id="ARBA00023002"/>
    </source>
</evidence>
<feature type="transmembrane region" description="Helical" evidence="11">
    <location>
        <begin position="317"/>
        <end position="338"/>
    </location>
</feature>
<comment type="similarity">
    <text evidence="3 10">Belongs to the cytochrome P450 family.</text>
</comment>
<evidence type="ECO:0000256" key="1">
    <source>
        <dbReference type="ARBA" id="ARBA00001971"/>
    </source>
</evidence>
<dbReference type="InterPro" id="IPR017972">
    <property type="entry name" value="Cyt_P450_CS"/>
</dbReference>
<organism evidence="12 13">
    <name type="scientific">Coprinopsis marcescibilis</name>
    <name type="common">Agaric fungus</name>
    <name type="synonym">Psathyrella marcescibilis</name>
    <dbReference type="NCBI Taxonomy" id="230819"/>
    <lineage>
        <taxon>Eukaryota</taxon>
        <taxon>Fungi</taxon>
        <taxon>Dikarya</taxon>
        <taxon>Basidiomycota</taxon>
        <taxon>Agaricomycotina</taxon>
        <taxon>Agaricomycetes</taxon>
        <taxon>Agaricomycetidae</taxon>
        <taxon>Agaricales</taxon>
        <taxon>Agaricineae</taxon>
        <taxon>Psathyrellaceae</taxon>
        <taxon>Coprinopsis</taxon>
    </lineage>
</organism>
<dbReference type="AlphaFoldDB" id="A0A5C3KTL1"/>
<sequence length="540" mass="60380">MATAWYTITAGLGCSLLLALLFFGCSGKRERKFQKEGFPLPPGPAKLPVFGNALDLPPKKPWITYARWAKEYKSDIIHLRILNTSVAVLNSAQVANDLLGKRNILTFSTRPRLTYSGDRMGWSWLMTSLSYGRHWKDQRLLFHQHLHPTDDSLHKVRTSEYVHRLMYQLATDPTDFMGLIKHCFGGIMCSLAYGLRTHPTNDPYIQFTDKIATVMGDIMIPASSLVDSIPLLKYLPESFPGASFKRKAREWRELTVGFREVPFDAAREAIVSADGTAIPSFTSMCLEGFDNTGSKSDSGNSDDEAYNTGLVRDTTGLFFIAGTASTSAVVYTFILVMLCFPEVQRKVQAELDRVVGRERLPEFSDEPYTPYLSAVIKEVMRWRPVSPMGMAHYLQQDDIYEGYLIPANTIMIPNAWAMLQDERDYPDPFTFNPDRFLTPNGELRSDVRDPETLLFGFGRRSCPGMHISVSAVWLTAANLLASFTISEAVGEDGKEVEPSMAFTSGVTCQPEPFVCDIRPRSTCAVDMIRSAVESLREGGG</sequence>
<dbReference type="STRING" id="230819.A0A5C3KTL1"/>
<evidence type="ECO:0000256" key="9">
    <source>
        <dbReference type="PIRSR" id="PIRSR602401-1"/>
    </source>
</evidence>
<keyword evidence="7 9" id="KW-0408">Iron</keyword>
<dbReference type="CDD" id="cd11065">
    <property type="entry name" value="CYP64-like"/>
    <property type="match status" value="1"/>
</dbReference>
<keyword evidence="11" id="KW-0812">Transmembrane</keyword>
<evidence type="ECO:0000313" key="12">
    <source>
        <dbReference type="EMBL" id="TFK23525.1"/>
    </source>
</evidence>
<dbReference type="GO" id="GO:0016705">
    <property type="term" value="F:oxidoreductase activity, acting on paired donors, with incorporation or reduction of molecular oxygen"/>
    <property type="evidence" value="ECO:0007669"/>
    <property type="project" value="InterPro"/>
</dbReference>
<dbReference type="GO" id="GO:0005506">
    <property type="term" value="F:iron ion binding"/>
    <property type="evidence" value="ECO:0007669"/>
    <property type="project" value="InterPro"/>
</dbReference>
<protein>
    <submittedName>
        <fullName evidence="12">Cytochrome P450</fullName>
    </submittedName>
</protein>
<accession>A0A5C3KTL1</accession>
<keyword evidence="4 9" id="KW-0349">Heme</keyword>
<gene>
    <name evidence="12" type="ORF">FA15DRAFT_594052</name>
</gene>
<dbReference type="InterPro" id="IPR002401">
    <property type="entry name" value="Cyt_P450_E_grp-I"/>
</dbReference>
<dbReference type="PANTHER" id="PTHR46300">
    <property type="entry name" value="P450, PUTATIVE (EUROFUNG)-RELATED-RELATED"/>
    <property type="match status" value="1"/>
</dbReference>
<evidence type="ECO:0000256" key="10">
    <source>
        <dbReference type="RuleBase" id="RU000461"/>
    </source>
</evidence>
<dbReference type="Gene3D" id="1.10.630.10">
    <property type="entry name" value="Cytochrome P450"/>
    <property type="match status" value="1"/>
</dbReference>
<evidence type="ECO:0000313" key="13">
    <source>
        <dbReference type="Proteomes" id="UP000307440"/>
    </source>
</evidence>
<dbReference type="InterPro" id="IPR036396">
    <property type="entry name" value="Cyt_P450_sf"/>
</dbReference>
<dbReference type="InterPro" id="IPR001128">
    <property type="entry name" value="Cyt_P450"/>
</dbReference>
<dbReference type="GO" id="GO:0004497">
    <property type="term" value="F:monooxygenase activity"/>
    <property type="evidence" value="ECO:0007669"/>
    <property type="project" value="UniProtKB-KW"/>
</dbReference>
<dbReference type="GO" id="GO:0020037">
    <property type="term" value="F:heme binding"/>
    <property type="evidence" value="ECO:0007669"/>
    <property type="project" value="InterPro"/>
</dbReference>
<dbReference type="PRINTS" id="PR00463">
    <property type="entry name" value="EP450I"/>
</dbReference>
<evidence type="ECO:0000256" key="8">
    <source>
        <dbReference type="ARBA" id="ARBA00023033"/>
    </source>
</evidence>
<keyword evidence="6 10" id="KW-0560">Oxidoreductase</keyword>
<evidence type="ECO:0000256" key="7">
    <source>
        <dbReference type="ARBA" id="ARBA00023004"/>
    </source>
</evidence>
<dbReference type="PANTHER" id="PTHR46300:SF7">
    <property type="entry name" value="P450, PUTATIVE (EUROFUNG)-RELATED"/>
    <property type="match status" value="1"/>
</dbReference>
<feature type="transmembrane region" description="Helical" evidence="11">
    <location>
        <begin position="6"/>
        <end position="25"/>
    </location>
</feature>
<dbReference type="Pfam" id="PF00067">
    <property type="entry name" value="p450"/>
    <property type="match status" value="1"/>
</dbReference>
<feature type="binding site" description="axial binding residue" evidence="9">
    <location>
        <position position="462"/>
    </location>
    <ligand>
        <name>heme</name>
        <dbReference type="ChEBI" id="CHEBI:30413"/>
    </ligand>
    <ligandPart>
        <name>Fe</name>
        <dbReference type="ChEBI" id="CHEBI:18248"/>
    </ligandPart>
</feature>
<comment type="pathway">
    <text evidence="2">Secondary metabolite biosynthesis.</text>
</comment>
<evidence type="ECO:0000256" key="4">
    <source>
        <dbReference type="ARBA" id="ARBA00022617"/>
    </source>
</evidence>
<dbReference type="Proteomes" id="UP000307440">
    <property type="component" value="Unassembled WGS sequence"/>
</dbReference>
<keyword evidence="11" id="KW-0472">Membrane</keyword>
<dbReference type="OrthoDB" id="2789670at2759"/>
<evidence type="ECO:0000256" key="5">
    <source>
        <dbReference type="ARBA" id="ARBA00022723"/>
    </source>
</evidence>
<dbReference type="InterPro" id="IPR050364">
    <property type="entry name" value="Cytochrome_P450_fung"/>
</dbReference>
<evidence type="ECO:0000256" key="3">
    <source>
        <dbReference type="ARBA" id="ARBA00010617"/>
    </source>
</evidence>
<dbReference type="SUPFAM" id="SSF48264">
    <property type="entry name" value="Cytochrome P450"/>
    <property type="match status" value="1"/>
</dbReference>
<evidence type="ECO:0000256" key="11">
    <source>
        <dbReference type="SAM" id="Phobius"/>
    </source>
</evidence>
<keyword evidence="5 9" id="KW-0479">Metal-binding</keyword>